<sequence>MARDGDSNSTKEPATPTILAAVDGSAGAYHAAAWAGAEAALRGCALHILTSMSVAGGFDPDMAPSLPERHRCSREGDQIVGEAARIARTTSGGAAAAITTEVTFELIAPALITRSRQMQMLVVGSRGMGAFQRGLLGSVSTAVTHHAHCPVAVIHTTSALDAVSVGKPVVVGVDGTGASAPAVALAFDEASRRKVGLVAVHTWSDISGLDLPAADWGQPARAVLAESLAGYQERYPEVEVERVVALDRPVRALLDQSEYGQLLVVGSRGRGGFSSMMLGSTSTALLHAVDIPMIIVRAPRPD</sequence>
<dbReference type="PANTHER" id="PTHR31964:SF113">
    <property type="entry name" value="USPA DOMAIN-CONTAINING PROTEIN"/>
    <property type="match status" value="1"/>
</dbReference>
<evidence type="ECO:0000259" key="2">
    <source>
        <dbReference type="Pfam" id="PF00582"/>
    </source>
</evidence>
<name>A0A846YP71_9NOCA</name>
<dbReference type="Gene3D" id="3.40.50.620">
    <property type="entry name" value="HUPs"/>
    <property type="match status" value="2"/>
</dbReference>
<dbReference type="InterPro" id="IPR006015">
    <property type="entry name" value="Universal_stress_UspA"/>
</dbReference>
<dbReference type="EMBL" id="JAAXOT010000015">
    <property type="protein sequence ID" value="NKY59380.1"/>
    <property type="molecule type" value="Genomic_DNA"/>
</dbReference>
<gene>
    <name evidence="3" type="ORF">HGA15_25140</name>
</gene>
<accession>A0A846YP71</accession>
<reference evidence="3 4" key="1">
    <citation type="submission" date="2020-04" db="EMBL/GenBank/DDBJ databases">
        <title>MicrobeNet Type strains.</title>
        <authorList>
            <person name="Nicholson A.C."/>
        </authorList>
    </citation>
    <scope>NUCLEOTIDE SEQUENCE [LARGE SCALE GENOMIC DNA]</scope>
    <source>
        <strain evidence="3 4">JCM 3332</strain>
    </source>
</reference>
<feature type="domain" description="UspA" evidence="2">
    <location>
        <begin position="167"/>
        <end position="297"/>
    </location>
</feature>
<dbReference type="AlphaFoldDB" id="A0A846YP71"/>
<dbReference type="InterPro" id="IPR006016">
    <property type="entry name" value="UspA"/>
</dbReference>
<evidence type="ECO:0000256" key="1">
    <source>
        <dbReference type="ARBA" id="ARBA00008791"/>
    </source>
</evidence>
<dbReference type="PANTHER" id="PTHR31964">
    <property type="entry name" value="ADENINE NUCLEOTIDE ALPHA HYDROLASES-LIKE SUPERFAMILY PROTEIN"/>
    <property type="match status" value="1"/>
</dbReference>
<feature type="domain" description="UspA" evidence="2">
    <location>
        <begin position="17"/>
        <end position="155"/>
    </location>
</feature>
<evidence type="ECO:0000313" key="3">
    <source>
        <dbReference type="EMBL" id="NKY59380.1"/>
    </source>
</evidence>
<proteinExistence type="inferred from homology"/>
<dbReference type="RefSeq" id="WP_062978861.1">
    <property type="nucleotide sequence ID" value="NZ_JAAXOT010000015.1"/>
</dbReference>
<organism evidence="3 4">
    <name type="scientific">Nocardia flavorosea</name>
    <dbReference type="NCBI Taxonomy" id="53429"/>
    <lineage>
        <taxon>Bacteria</taxon>
        <taxon>Bacillati</taxon>
        <taxon>Actinomycetota</taxon>
        <taxon>Actinomycetes</taxon>
        <taxon>Mycobacteriales</taxon>
        <taxon>Nocardiaceae</taxon>
        <taxon>Nocardia</taxon>
    </lineage>
</organism>
<dbReference type="Proteomes" id="UP000570678">
    <property type="component" value="Unassembled WGS sequence"/>
</dbReference>
<comment type="similarity">
    <text evidence="1">Belongs to the universal stress protein A family.</text>
</comment>
<protein>
    <submittedName>
        <fullName evidence="3">Universal stress protein</fullName>
    </submittedName>
</protein>
<evidence type="ECO:0000313" key="4">
    <source>
        <dbReference type="Proteomes" id="UP000570678"/>
    </source>
</evidence>
<dbReference type="PRINTS" id="PR01438">
    <property type="entry name" value="UNVRSLSTRESS"/>
</dbReference>
<dbReference type="InterPro" id="IPR014729">
    <property type="entry name" value="Rossmann-like_a/b/a_fold"/>
</dbReference>
<comment type="caution">
    <text evidence="3">The sequence shown here is derived from an EMBL/GenBank/DDBJ whole genome shotgun (WGS) entry which is preliminary data.</text>
</comment>
<dbReference type="Pfam" id="PF00582">
    <property type="entry name" value="Usp"/>
    <property type="match status" value="2"/>
</dbReference>
<keyword evidence="4" id="KW-1185">Reference proteome</keyword>
<dbReference type="SUPFAM" id="SSF52402">
    <property type="entry name" value="Adenine nucleotide alpha hydrolases-like"/>
    <property type="match status" value="2"/>
</dbReference>